<evidence type="ECO:0000313" key="1">
    <source>
        <dbReference type="EMBL" id="OEG10498.1"/>
    </source>
</evidence>
<dbReference type="EMBL" id="MIJY01000043">
    <property type="protein sequence ID" value="OEG10498.1"/>
    <property type="molecule type" value="Genomic_DNA"/>
</dbReference>
<protein>
    <submittedName>
        <fullName evidence="1">Uncharacterized protein</fullName>
    </submittedName>
</protein>
<sequence>MTKKRMAMISFFFVLLIAVGYRVYMSYFFDPYVHYRNSNISGKTYSFESPFILKSNEVETGFYDVHVTEGRISSIYGTLNVNQVFYNYFFDKNTENRLEEKGGIKLIPSEFKPLKTTNQGILLENKYGVFQVESEIPEGKYELSVNSDSGDSRFFIQILFDPSNVKESYSVNEKANKKITIELRKGELLEITPDNQSNSDFIINLGYVNKAK</sequence>
<reference evidence="2" key="1">
    <citation type="submission" date="2016-09" db="EMBL/GenBank/DDBJ databases">
        <authorList>
            <person name="Gulvik C.A."/>
        </authorList>
    </citation>
    <scope>NUCLEOTIDE SEQUENCE [LARGE SCALE GENOMIC DNA]</scope>
    <source>
        <strain evidence="2">LMG 8895</strain>
    </source>
</reference>
<evidence type="ECO:0000313" key="2">
    <source>
        <dbReference type="Proteomes" id="UP000095094"/>
    </source>
</evidence>
<dbReference type="AlphaFoldDB" id="A0A1E5GCR6"/>
<name>A0A1E5GCR6_9ENTE</name>
<gene>
    <name evidence="1" type="ORF">BCR25_08445</name>
</gene>
<organism evidence="1 2">
    <name type="scientific">Enterococcus termitis</name>
    <dbReference type="NCBI Taxonomy" id="332950"/>
    <lineage>
        <taxon>Bacteria</taxon>
        <taxon>Bacillati</taxon>
        <taxon>Bacillota</taxon>
        <taxon>Bacilli</taxon>
        <taxon>Lactobacillales</taxon>
        <taxon>Enterococcaceae</taxon>
        <taxon>Enterococcus</taxon>
    </lineage>
</organism>
<keyword evidence="2" id="KW-1185">Reference proteome</keyword>
<comment type="caution">
    <text evidence="1">The sequence shown here is derived from an EMBL/GenBank/DDBJ whole genome shotgun (WGS) entry which is preliminary data.</text>
</comment>
<accession>A0A1E5GCR6</accession>
<dbReference type="RefSeq" id="WP_069664279.1">
    <property type="nucleotide sequence ID" value="NZ_JBHUJJ010000001.1"/>
</dbReference>
<dbReference type="Proteomes" id="UP000095094">
    <property type="component" value="Unassembled WGS sequence"/>
</dbReference>
<proteinExistence type="predicted"/>